<feature type="compositionally biased region" description="Low complexity" evidence="1">
    <location>
        <begin position="37"/>
        <end position="68"/>
    </location>
</feature>
<name>A0A8H6F8V7_9LECA</name>
<feature type="compositionally biased region" description="Low complexity" evidence="1">
    <location>
        <begin position="78"/>
        <end position="90"/>
    </location>
</feature>
<organism evidence="2 3">
    <name type="scientific">Letharia lupina</name>
    <dbReference type="NCBI Taxonomy" id="560253"/>
    <lineage>
        <taxon>Eukaryota</taxon>
        <taxon>Fungi</taxon>
        <taxon>Dikarya</taxon>
        <taxon>Ascomycota</taxon>
        <taxon>Pezizomycotina</taxon>
        <taxon>Lecanoromycetes</taxon>
        <taxon>OSLEUM clade</taxon>
        <taxon>Lecanoromycetidae</taxon>
        <taxon>Lecanorales</taxon>
        <taxon>Lecanorineae</taxon>
        <taxon>Parmeliaceae</taxon>
        <taxon>Letharia</taxon>
    </lineage>
</organism>
<dbReference type="Proteomes" id="UP000593566">
    <property type="component" value="Unassembled WGS sequence"/>
</dbReference>
<dbReference type="GeneID" id="59332362"/>
<feature type="region of interest" description="Disordered" evidence="1">
    <location>
        <begin position="37"/>
        <end position="101"/>
    </location>
</feature>
<evidence type="ECO:0000256" key="1">
    <source>
        <dbReference type="SAM" id="MobiDB-lite"/>
    </source>
</evidence>
<gene>
    <name evidence="2" type="ORF">HO133_003952</name>
</gene>
<evidence type="ECO:0000313" key="3">
    <source>
        <dbReference type="Proteomes" id="UP000593566"/>
    </source>
</evidence>
<proteinExistence type="predicted"/>
<dbReference type="EMBL" id="JACCJB010000019">
    <property type="protein sequence ID" value="KAF6219485.1"/>
    <property type="molecule type" value="Genomic_DNA"/>
</dbReference>
<comment type="caution">
    <text evidence="2">The sequence shown here is derived from an EMBL/GenBank/DDBJ whole genome shotgun (WGS) entry which is preliminary data.</text>
</comment>
<feature type="region of interest" description="Disordered" evidence="1">
    <location>
        <begin position="1"/>
        <end position="21"/>
    </location>
</feature>
<sequence>MDQLPIQPATQPAIHSVTQSDILQEEEQYSIERIAETVSSSSDTTGLLSTISHQSTQSATQSATQPDTQQEKKSLQQANAENTTENTAENPAEKSSGSKAPIVKNIAQLSTIPRQIATQQAENTTTIWPIIPTALIWYITAMSTQEEDLLRRSQPSHYNHGN</sequence>
<protein>
    <submittedName>
        <fullName evidence="2">Uncharacterized protein</fullName>
    </submittedName>
</protein>
<dbReference type="AlphaFoldDB" id="A0A8H6F8V7"/>
<keyword evidence="3" id="KW-1185">Reference proteome</keyword>
<evidence type="ECO:0000313" key="2">
    <source>
        <dbReference type="EMBL" id="KAF6219485.1"/>
    </source>
</evidence>
<dbReference type="RefSeq" id="XP_037148920.1">
    <property type="nucleotide sequence ID" value="XM_037294873.1"/>
</dbReference>
<accession>A0A8H6F8V7</accession>
<reference evidence="2 3" key="1">
    <citation type="journal article" date="2020" name="Genomics">
        <title>Complete, high-quality genomes from long-read metagenomic sequencing of two wolf lichen thalli reveals enigmatic genome architecture.</title>
        <authorList>
            <person name="McKenzie S.K."/>
            <person name="Walston R.F."/>
            <person name="Allen J.L."/>
        </authorList>
    </citation>
    <scope>NUCLEOTIDE SEQUENCE [LARGE SCALE GENOMIC DNA]</scope>
    <source>
        <strain evidence="2">WasteWater1</strain>
    </source>
</reference>